<reference evidence="2 3" key="1">
    <citation type="submission" date="2014-07" db="EMBL/GenBank/DDBJ databases">
        <authorList>
            <person name="McCorrison J."/>
            <person name="Sanka R."/>
            <person name="Torralba M."/>
            <person name="Gillis M."/>
            <person name="Haft D.H."/>
            <person name="Methe B."/>
            <person name="Sutton G."/>
            <person name="Nelson K.E."/>
        </authorList>
    </citation>
    <scope>NUCLEOTIDE SEQUENCE [LARGE SCALE GENOMIC DNA]</scope>
    <source>
        <strain evidence="2 3">DNF00882</strain>
    </source>
</reference>
<feature type="signal peptide" evidence="1">
    <location>
        <begin position="1"/>
        <end position="20"/>
    </location>
</feature>
<dbReference type="RefSeq" id="WP_004355369.1">
    <property type="nucleotide sequence ID" value="NZ_JRNR01000111.1"/>
</dbReference>
<evidence type="ECO:0000256" key="1">
    <source>
        <dbReference type="SAM" id="SignalP"/>
    </source>
</evidence>
<accession>A0A096AJX6</accession>
<keyword evidence="1" id="KW-0732">Signal</keyword>
<gene>
    <name evidence="2" type="ORF">HMPREF0654_09980</name>
</gene>
<dbReference type="AlphaFoldDB" id="A0A096AJX6"/>
<feature type="chain" id="PRO_5001924739" evidence="1">
    <location>
        <begin position="21"/>
        <end position="152"/>
    </location>
</feature>
<name>A0A096AJX6_9BACT</name>
<evidence type="ECO:0000313" key="2">
    <source>
        <dbReference type="EMBL" id="KGF47388.1"/>
    </source>
</evidence>
<protein>
    <submittedName>
        <fullName evidence="2">Uncharacterized protein</fullName>
    </submittedName>
</protein>
<evidence type="ECO:0000313" key="3">
    <source>
        <dbReference type="Proteomes" id="UP000029538"/>
    </source>
</evidence>
<organism evidence="2 3">
    <name type="scientific">Prevotella disiens DNF00882</name>
    <dbReference type="NCBI Taxonomy" id="1401075"/>
    <lineage>
        <taxon>Bacteria</taxon>
        <taxon>Pseudomonadati</taxon>
        <taxon>Bacteroidota</taxon>
        <taxon>Bacteroidia</taxon>
        <taxon>Bacteroidales</taxon>
        <taxon>Prevotellaceae</taxon>
        <taxon>Prevotella</taxon>
    </lineage>
</organism>
<sequence length="152" mass="17468">MKSKILIIAWLFFIPLVTFATPMNKLTPDDRTFNNDTTTFKGHIENAEFQVWLDIDFYKQNIIVPRQEVFGEVAGYLGAKRDTRKWIISDVKIRGEVATLTIINDYGSEDLIATLTHNIDGTFTFRQVQGSIIKIVVNSKWVKLPKTMVFKP</sequence>
<dbReference type="Proteomes" id="UP000029538">
    <property type="component" value="Unassembled WGS sequence"/>
</dbReference>
<proteinExistence type="predicted"/>
<comment type="caution">
    <text evidence="2">The sequence shown here is derived from an EMBL/GenBank/DDBJ whole genome shotgun (WGS) entry which is preliminary data.</text>
</comment>
<dbReference type="EMBL" id="JRNR01000111">
    <property type="protein sequence ID" value="KGF47388.1"/>
    <property type="molecule type" value="Genomic_DNA"/>
</dbReference>